<name>A0A075FQY2_9EURY</name>
<accession>A0A075FQY2</accession>
<dbReference type="Gene3D" id="3.90.920.10">
    <property type="entry name" value="DNA primase, PRIM domain"/>
    <property type="match status" value="1"/>
</dbReference>
<sequence>MVGGPQWTEESLGHHYHATGKIDLGWLNKPTRHQFRWRSLKGPWITSRRRISSGESLVRDFATAMPTDVYVSTSSWLNPVNLPRLKDKKRPAPILLDHMVVFDIDMRPFCKKKLDKARVATLELREWLLSNTDLEIQHVSFSGSKGFHLIANDPDRSAFSEPDAGIREELVREQRKKLLDRVIAAGHPVDPVVTADTRRIIRVPGTLHGSTGWVCTILEDDWLEMPISDWVGKIQRHDLALKMPKRPPFALPRLKLKQKSVSTPKKSKSDNEEYVSIEVSSHVQGTKDRSALVTWLPARWGEPIEAVNTAQEKFDRENIGPVAYWYDGSNVLAIIPRAIPRDFLLSRLSKIGLKKFDNDLRRFEHSWIRVSGRMSGQGWESELEPITVLGYDASARCQHPWSSSHLELCNRLGLPIKVDSSDLAGNKDASIRIAVRR</sequence>
<reference evidence="1" key="1">
    <citation type="journal article" date="2014" name="Genome Biol. Evol.">
        <title>Pangenome evidence for extensive interdomain horizontal transfer affecting lineage core and shell genes in uncultured planktonic thaumarchaeota and euryarchaeota.</title>
        <authorList>
            <person name="Deschamps P."/>
            <person name="Zivanovic Y."/>
            <person name="Moreira D."/>
            <person name="Rodriguez-Valera F."/>
            <person name="Lopez-Garcia P."/>
        </authorList>
    </citation>
    <scope>NUCLEOTIDE SEQUENCE</scope>
</reference>
<dbReference type="AlphaFoldDB" id="A0A075FQY2"/>
<evidence type="ECO:0000313" key="1">
    <source>
        <dbReference type="EMBL" id="AIE94070.1"/>
    </source>
</evidence>
<organism evidence="1">
    <name type="scientific">uncultured marine group II/III euryarchaeote AD1000_43_B02</name>
    <dbReference type="NCBI Taxonomy" id="1457770"/>
    <lineage>
        <taxon>Archaea</taxon>
        <taxon>Methanobacteriati</taxon>
        <taxon>Methanobacteriota</taxon>
        <taxon>environmental samples</taxon>
    </lineage>
</organism>
<evidence type="ECO:0008006" key="2">
    <source>
        <dbReference type="Google" id="ProtNLM"/>
    </source>
</evidence>
<proteinExistence type="predicted"/>
<protein>
    <recommendedName>
        <fullName evidence="2">DNA primase</fullName>
    </recommendedName>
</protein>
<dbReference type="SUPFAM" id="SSF56747">
    <property type="entry name" value="Prim-pol domain"/>
    <property type="match status" value="1"/>
</dbReference>
<dbReference type="EMBL" id="KF900412">
    <property type="protein sequence ID" value="AIE94070.1"/>
    <property type="molecule type" value="Genomic_DNA"/>
</dbReference>